<keyword evidence="1" id="KW-0812">Transmembrane</keyword>
<feature type="transmembrane region" description="Helical" evidence="1">
    <location>
        <begin position="119"/>
        <end position="143"/>
    </location>
</feature>
<feature type="transmembrane region" description="Helical" evidence="1">
    <location>
        <begin position="86"/>
        <end position="107"/>
    </location>
</feature>
<gene>
    <name evidence="2" type="ORF">C4520_13105</name>
</gene>
<reference evidence="2 3" key="1">
    <citation type="journal article" date="2017" name="ISME J.">
        <title>Energy and carbon metabolisms in a deep terrestrial subsurface fluid microbial community.</title>
        <authorList>
            <person name="Momper L."/>
            <person name="Jungbluth S.P."/>
            <person name="Lee M.D."/>
            <person name="Amend J.P."/>
        </authorList>
    </citation>
    <scope>NUCLEOTIDE SEQUENCE [LARGE SCALE GENOMIC DNA]</scope>
    <source>
        <strain evidence="2">SURF_5</strain>
    </source>
</reference>
<evidence type="ECO:0000256" key="1">
    <source>
        <dbReference type="SAM" id="Phobius"/>
    </source>
</evidence>
<dbReference type="Proteomes" id="UP000265882">
    <property type="component" value="Unassembled WGS sequence"/>
</dbReference>
<organism evidence="2 3">
    <name type="scientific">Abyssobacteria bacterium (strain SURF_5)</name>
    <dbReference type="NCBI Taxonomy" id="2093360"/>
    <lineage>
        <taxon>Bacteria</taxon>
        <taxon>Pseudomonadati</taxon>
        <taxon>Candidatus Hydrogenedentota</taxon>
        <taxon>Candidatus Abyssobacteria</taxon>
    </lineage>
</organism>
<proteinExistence type="predicted"/>
<evidence type="ECO:0000313" key="2">
    <source>
        <dbReference type="EMBL" id="RJP19382.1"/>
    </source>
</evidence>
<keyword evidence="1" id="KW-0472">Membrane</keyword>
<accession>A0A3A4NJS6</accession>
<comment type="caution">
    <text evidence="2">The sequence shown here is derived from an EMBL/GenBank/DDBJ whole genome shotgun (WGS) entry which is preliminary data.</text>
</comment>
<feature type="transmembrane region" description="Helical" evidence="1">
    <location>
        <begin position="59"/>
        <end position="79"/>
    </location>
</feature>
<dbReference type="AlphaFoldDB" id="A0A3A4NJS6"/>
<protein>
    <submittedName>
        <fullName evidence="2">Uncharacterized protein</fullName>
    </submittedName>
</protein>
<keyword evidence="1" id="KW-1133">Transmembrane helix</keyword>
<feature type="transmembrane region" description="Helical" evidence="1">
    <location>
        <begin position="20"/>
        <end position="47"/>
    </location>
</feature>
<sequence>MTLPGEPKPSREGKARTTAVLGMLNILYGLGLISLQMLPFMIIKLFPPRQPLDFHLSPFTWRSAFSIMFIIGGLGLLSFMRWGRILSGFAAIGTIITSIFSLVQSSLGALQEPDVAQPLLGILIAAFLMAILLIYPVILLILLRRGYIWARLEK</sequence>
<dbReference type="EMBL" id="QZKU01000091">
    <property type="protein sequence ID" value="RJP19382.1"/>
    <property type="molecule type" value="Genomic_DNA"/>
</dbReference>
<name>A0A3A4NJS6_ABYX5</name>
<evidence type="ECO:0000313" key="3">
    <source>
        <dbReference type="Proteomes" id="UP000265882"/>
    </source>
</evidence>